<evidence type="ECO:0000313" key="3">
    <source>
        <dbReference type="Proteomes" id="UP000546806"/>
    </source>
</evidence>
<dbReference type="EMBL" id="JAARWW010000001">
    <property type="protein sequence ID" value="MBC2002622.1"/>
    <property type="molecule type" value="Genomic_DNA"/>
</dbReference>
<dbReference type="AlphaFoldDB" id="A0A842CV76"/>
<proteinExistence type="predicted"/>
<keyword evidence="1" id="KW-0472">Membrane</keyword>
<gene>
    <name evidence="2" type="ORF">HCA78_02495</name>
</gene>
<name>A0A842CV76_9LIST</name>
<protein>
    <submittedName>
        <fullName evidence="2">Uncharacterized protein</fullName>
    </submittedName>
</protein>
<comment type="caution">
    <text evidence="2">The sequence shown here is derived from an EMBL/GenBank/DDBJ whole genome shotgun (WGS) entry which is preliminary data.</text>
</comment>
<dbReference type="Proteomes" id="UP000546806">
    <property type="component" value="Unassembled WGS sequence"/>
</dbReference>
<evidence type="ECO:0000256" key="1">
    <source>
        <dbReference type="SAM" id="Phobius"/>
    </source>
</evidence>
<feature type="transmembrane region" description="Helical" evidence="1">
    <location>
        <begin position="18"/>
        <end position="37"/>
    </location>
</feature>
<organism evidence="2 3">
    <name type="scientific">Listeria booriae</name>
    <dbReference type="NCBI Taxonomy" id="1552123"/>
    <lineage>
        <taxon>Bacteria</taxon>
        <taxon>Bacillati</taxon>
        <taxon>Bacillota</taxon>
        <taxon>Bacilli</taxon>
        <taxon>Bacillales</taxon>
        <taxon>Listeriaceae</taxon>
        <taxon>Listeria</taxon>
    </lineage>
</organism>
<reference evidence="2 3" key="1">
    <citation type="submission" date="2020-03" db="EMBL/GenBank/DDBJ databases">
        <title>Soil Listeria distribution.</title>
        <authorList>
            <person name="Liao J."/>
            <person name="Wiedmann M."/>
        </authorList>
    </citation>
    <scope>NUCLEOTIDE SEQUENCE [LARGE SCALE GENOMIC DNA]</scope>
    <source>
        <strain evidence="2 3">FSL L7-0435</strain>
    </source>
</reference>
<keyword evidence="1" id="KW-1133">Transmembrane helix</keyword>
<accession>A0A842CV76</accession>
<sequence length="354" mass="39374">MQSKTIEKRDFMRKNNKFFIWMMAIIMMVSLALPMGLHANAIEVTSKANTLASSDKAVVTKHEEETLTYDNQGRLLKSSNDQTSTDLTKEIKGSYTNEESNKINYTDFSAEEKGGLVSTYTATENSEIEKPKLKAAVVANTLRLGYDTLINNTNGTITTKITIVAMTGTPPVLLMAGNHLYAGNTYQGSYSKIMDHTREIPGASIKPGLSYSKTYKVVATQFWIAKNHATAGWVGAGTKTTSGQTLPELLNKKGVVYPNVTVNVANKATLKMTRPTNAKMKIVPVANRTKWTTTTRTKFRNDFEAKYNVKIDWTNIQIHHMLPLQYGGTNAFSNLLPINTSIHQKIVSPWWTAY</sequence>
<evidence type="ECO:0000313" key="2">
    <source>
        <dbReference type="EMBL" id="MBC2002622.1"/>
    </source>
</evidence>
<keyword evidence="1" id="KW-0812">Transmembrane</keyword>